<feature type="chain" id="PRO_5022005899" description="Beta-lactamase" evidence="7">
    <location>
        <begin position="25"/>
        <end position="293"/>
    </location>
</feature>
<evidence type="ECO:0000256" key="7">
    <source>
        <dbReference type="SAM" id="SignalP"/>
    </source>
</evidence>
<dbReference type="GO" id="GO:0008800">
    <property type="term" value="F:beta-lactamase activity"/>
    <property type="evidence" value="ECO:0007669"/>
    <property type="project" value="UniProtKB-UniRule"/>
</dbReference>
<evidence type="ECO:0000313" key="10">
    <source>
        <dbReference type="Proteomes" id="UP000319941"/>
    </source>
</evidence>
<keyword evidence="10" id="KW-1185">Reference proteome</keyword>
<organism evidence="9 10">
    <name type="scientific">Cobetia crustatorum</name>
    <dbReference type="NCBI Taxonomy" id="553385"/>
    <lineage>
        <taxon>Bacteria</taxon>
        <taxon>Pseudomonadati</taxon>
        <taxon>Pseudomonadota</taxon>
        <taxon>Gammaproteobacteria</taxon>
        <taxon>Oceanospirillales</taxon>
        <taxon>Halomonadaceae</taxon>
        <taxon>Cobetia</taxon>
    </lineage>
</organism>
<evidence type="ECO:0000259" key="8">
    <source>
        <dbReference type="Pfam" id="PF13354"/>
    </source>
</evidence>
<dbReference type="OrthoDB" id="9784149at2"/>
<dbReference type="PANTHER" id="PTHR35333:SF3">
    <property type="entry name" value="BETA-LACTAMASE-TYPE TRANSPEPTIDASE FOLD CONTAINING PROTEIN"/>
    <property type="match status" value="1"/>
</dbReference>
<evidence type="ECO:0000313" key="9">
    <source>
        <dbReference type="EMBL" id="TVU70244.1"/>
    </source>
</evidence>
<name>A0A558HM76_9GAMM</name>
<evidence type="ECO:0000256" key="2">
    <source>
        <dbReference type="ARBA" id="ARBA00009009"/>
    </source>
</evidence>
<dbReference type="InterPro" id="IPR012338">
    <property type="entry name" value="Beta-lactam/transpept-like"/>
</dbReference>
<reference evidence="9 10" key="1">
    <citation type="submission" date="2019-07" db="EMBL/GenBank/DDBJ databases">
        <title>Diversity of Bacteria from Kongsfjorden, Arctic.</title>
        <authorList>
            <person name="Yu Y."/>
        </authorList>
    </citation>
    <scope>NUCLEOTIDE SEQUENCE [LARGE SCALE GENOMIC DNA]</scope>
    <source>
        <strain evidence="9 10">SM1923</strain>
    </source>
</reference>
<keyword evidence="5 6" id="KW-0046">Antibiotic resistance</keyword>
<dbReference type="InterPro" id="IPR023650">
    <property type="entry name" value="Beta-lactam_class-A_AS"/>
</dbReference>
<dbReference type="AlphaFoldDB" id="A0A558HM76"/>
<dbReference type="PANTHER" id="PTHR35333">
    <property type="entry name" value="BETA-LACTAMASE"/>
    <property type="match status" value="1"/>
</dbReference>
<keyword evidence="7" id="KW-0732">Signal</keyword>
<comment type="caution">
    <text evidence="9">The sequence shown here is derived from an EMBL/GenBank/DDBJ whole genome shotgun (WGS) entry which is preliminary data.</text>
</comment>
<evidence type="ECO:0000256" key="3">
    <source>
        <dbReference type="ARBA" id="ARBA00012865"/>
    </source>
</evidence>
<dbReference type="Proteomes" id="UP000319941">
    <property type="component" value="Unassembled WGS sequence"/>
</dbReference>
<accession>A0A558HM76</accession>
<dbReference type="EC" id="3.5.2.6" evidence="3 6"/>
<dbReference type="InterPro" id="IPR045155">
    <property type="entry name" value="Beta-lactam_cat"/>
</dbReference>
<sequence length="293" mass="31109">MTSRFLSRIALMSVVALLSVPAVAQTSSGLSQEALRAIEKKVDARIGVTVLDTADGSRFSYRGDERFPMSSTFKALACGSLLALVDDKQESLQRKVKIMPDDVVTYSPVTETQTEGDGMTLSELCSATITTSDNTAGNLILAALGGPQGLTGYLRSLGDEKTRLDRTETALNEATPGDVRDTTTPTAMVMTLEKLLLGDALSETSRLKLQGWLLANTTGDDKLRAALPADWQIGDKTGGGGYGTNNDIAIIWPPGNAPLIVAVYLTKSTASIAERNAAIADIGRLLVSQTQQR</sequence>
<evidence type="ECO:0000256" key="4">
    <source>
        <dbReference type="ARBA" id="ARBA00022801"/>
    </source>
</evidence>
<comment type="similarity">
    <text evidence="2 6">Belongs to the class-A beta-lactamase family.</text>
</comment>
<dbReference type="EMBL" id="VNFH01000006">
    <property type="protein sequence ID" value="TVU70244.1"/>
    <property type="molecule type" value="Genomic_DNA"/>
</dbReference>
<gene>
    <name evidence="9" type="primary">bla</name>
    <name evidence="9" type="ORF">FQP86_09845</name>
</gene>
<dbReference type="PRINTS" id="PR00118">
    <property type="entry name" value="BLACTAMASEA"/>
</dbReference>
<evidence type="ECO:0000256" key="5">
    <source>
        <dbReference type="ARBA" id="ARBA00023251"/>
    </source>
</evidence>
<keyword evidence="4 6" id="KW-0378">Hydrolase</keyword>
<protein>
    <recommendedName>
        <fullName evidence="3 6">Beta-lactamase</fullName>
        <ecNumber evidence="3 6">3.5.2.6</ecNumber>
    </recommendedName>
</protein>
<dbReference type="STRING" id="553385.GCA_000591415_00628"/>
<evidence type="ECO:0000256" key="1">
    <source>
        <dbReference type="ARBA" id="ARBA00001526"/>
    </source>
</evidence>
<dbReference type="PROSITE" id="PS00146">
    <property type="entry name" value="BETA_LACTAMASE_A"/>
    <property type="match status" value="1"/>
</dbReference>
<evidence type="ECO:0000256" key="6">
    <source>
        <dbReference type="RuleBase" id="RU361140"/>
    </source>
</evidence>
<dbReference type="GO" id="GO:0030655">
    <property type="term" value="P:beta-lactam antibiotic catabolic process"/>
    <property type="evidence" value="ECO:0007669"/>
    <property type="project" value="InterPro"/>
</dbReference>
<dbReference type="GO" id="GO:0046677">
    <property type="term" value="P:response to antibiotic"/>
    <property type="evidence" value="ECO:0007669"/>
    <property type="project" value="UniProtKB-UniRule"/>
</dbReference>
<dbReference type="InterPro" id="IPR000871">
    <property type="entry name" value="Beta-lactam_class-A"/>
</dbReference>
<comment type="catalytic activity">
    <reaction evidence="1 6">
        <text>a beta-lactam + H2O = a substituted beta-amino acid</text>
        <dbReference type="Rhea" id="RHEA:20401"/>
        <dbReference type="ChEBI" id="CHEBI:15377"/>
        <dbReference type="ChEBI" id="CHEBI:35627"/>
        <dbReference type="ChEBI" id="CHEBI:140347"/>
        <dbReference type="EC" id="3.5.2.6"/>
    </reaction>
</comment>
<feature type="signal peptide" evidence="7">
    <location>
        <begin position="1"/>
        <end position="24"/>
    </location>
</feature>
<dbReference type="NCBIfam" id="NF033103">
    <property type="entry name" value="bla_class_A"/>
    <property type="match status" value="1"/>
</dbReference>
<dbReference type="SUPFAM" id="SSF56601">
    <property type="entry name" value="beta-lactamase/transpeptidase-like"/>
    <property type="match status" value="1"/>
</dbReference>
<dbReference type="Gene3D" id="3.40.710.10">
    <property type="entry name" value="DD-peptidase/beta-lactamase superfamily"/>
    <property type="match status" value="1"/>
</dbReference>
<proteinExistence type="inferred from homology"/>
<feature type="domain" description="Beta-lactamase class A catalytic" evidence="8">
    <location>
        <begin position="47"/>
        <end position="264"/>
    </location>
</feature>
<dbReference type="Pfam" id="PF13354">
    <property type="entry name" value="Beta-lactamase2"/>
    <property type="match status" value="1"/>
</dbReference>